<dbReference type="GO" id="GO:0005506">
    <property type="term" value="F:iron ion binding"/>
    <property type="evidence" value="ECO:0007669"/>
    <property type="project" value="UniProtKB-ARBA"/>
</dbReference>
<gene>
    <name evidence="3" type="ORF">EHS13_31270</name>
</gene>
<dbReference type="Proteomes" id="UP000426246">
    <property type="component" value="Chromosome"/>
</dbReference>
<reference evidence="4" key="1">
    <citation type="submission" date="2018-11" db="EMBL/GenBank/DDBJ databases">
        <title>Complete genome sequence of Paenibacillus sp. ML311-T8.</title>
        <authorList>
            <person name="Nam Y.-D."/>
            <person name="Kang J."/>
            <person name="Chung W.-H."/>
            <person name="Park Y.S."/>
        </authorList>
    </citation>
    <scope>NUCLEOTIDE SEQUENCE [LARGE SCALE GENOMIC DNA]</scope>
    <source>
        <strain evidence="4">ML311-T8</strain>
    </source>
</reference>
<evidence type="ECO:0000313" key="4">
    <source>
        <dbReference type="Proteomes" id="UP000426246"/>
    </source>
</evidence>
<dbReference type="OrthoDB" id="9796766at2"/>
<evidence type="ECO:0000256" key="2">
    <source>
        <dbReference type="ARBA" id="ARBA00023004"/>
    </source>
</evidence>
<dbReference type="PANTHER" id="PTHR20883:SF15">
    <property type="entry name" value="PHYTANOYL-COA DIOXYGENASE DOMAIN-CONTAINING PROTEIN 1"/>
    <property type="match status" value="1"/>
</dbReference>
<evidence type="ECO:0008006" key="5">
    <source>
        <dbReference type="Google" id="ProtNLM"/>
    </source>
</evidence>
<sequence length="283" mass="31570">MAIEFRMNLSQYQLTEEQKFLFDLKGYIVFPNVFTDEQVAAMKEQVEQINQAKQNRSAAEQRAGIVQGSTIPGGPTEVILSNPIVKGTLHHLIGPDVRLDQVFSVVREQGQGDIQGPHQGGPMRNPHFHYHFTQGQSYSGLTRMVVELNAVGKDDGGTVFLPGSHKANLAVPASLQEKKISYPFPFEGYEAPAGSVVFFSENTCHAGPVWTNPNHPRVAILFAFCNIGMRWHRYSNVTQAVIDKLGPEARWYFRDVWPWDNSGANEGRNQLLVNEDGTYIASP</sequence>
<dbReference type="KEGG" id="ppsc:EHS13_31270"/>
<evidence type="ECO:0000313" key="3">
    <source>
        <dbReference type="EMBL" id="QGQ99040.1"/>
    </source>
</evidence>
<dbReference type="RefSeq" id="WP_155704147.1">
    <property type="nucleotide sequence ID" value="NZ_CP034235.1"/>
</dbReference>
<proteinExistence type="predicted"/>
<name>A0A6B8RRM2_9BACL</name>
<keyword evidence="2" id="KW-0408">Iron</keyword>
<protein>
    <recommendedName>
        <fullName evidence="5">Phytanoyl-CoA dioxygenase</fullName>
    </recommendedName>
</protein>
<dbReference type="InterPro" id="IPR008775">
    <property type="entry name" value="Phytyl_CoA_dOase-like"/>
</dbReference>
<dbReference type="Pfam" id="PF05721">
    <property type="entry name" value="PhyH"/>
    <property type="match status" value="1"/>
</dbReference>
<dbReference type="Gene3D" id="2.60.120.620">
    <property type="entry name" value="q2cbj1_9rhob like domain"/>
    <property type="match status" value="1"/>
</dbReference>
<keyword evidence="4" id="KW-1185">Reference proteome</keyword>
<dbReference type="SUPFAM" id="SSF51197">
    <property type="entry name" value="Clavaminate synthase-like"/>
    <property type="match status" value="1"/>
</dbReference>
<keyword evidence="1" id="KW-0479">Metal-binding</keyword>
<organism evidence="3 4">
    <name type="scientific">Paenibacillus psychroresistens</name>
    <dbReference type="NCBI Taxonomy" id="1778678"/>
    <lineage>
        <taxon>Bacteria</taxon>
        <taxon>Bacillati</taxon>
        <taxon>Bacillota</taxon>
        <taxon>Bacilli</taxon>
        <taxon>Bacillales</taxon>
        <taxon>Paenibacillaceae</taxon>
        <taxon>Paenibacillus</taxon>
    </lineage>
</organism>
<dbReference type="EMBL" id="CP034235">
    <property type="protein sequence ID" value="QGQ99040.1"/>
    <property type="molecule type" value="Genomic_DNA"/>
</dbReference>
<accession>A0A6B8RRM2</accession>
<evidence type="ECO:0000256" key="1">
    <source>
        <dbReference type="ARBA" id="ARBA00022723"/>
    </source>
</evidence>
<dbReference type="GO" id="GO:0016706">
    <property type="term" value="F:2-oxoglutarate-dependent dioxygenase activity"/>
    <property type="evidence" value="ECO:0007669"/>
    <property type="project" value="UniProtKB-ARBA"/>
</dbReference>
<dbReference type="AlphaFoldDB" id="A0A6B8RRM2"/>
<dbReference type="PANTHER" id="PTHR20883">
    <property type="entry name" value="PHYTANOYL-COA DIOXYGENASE DOMAIN CONTAINING 1"/>
    <property type="match status" value="1"/>
</dbReference>